<dbReference type="AlphaFoldDB" id="A0AAW0D2H5"/>
<name>A0AAW0D2H5_9AGAR</name>
<feature type="region of interest" description="Disordered" evidence="2">
    <location>
        <begin position="1"/>
        <end position="39"/>
    </location>
</feature>
<evidence type="ECO:0000256" key="2">
    <source>
        <dbReference type="SAM" id="MobiDB-lite"/>
    </source>
</evidence>
<sequence length="154" mass="17729">MRSTPTVKRSLDPEGHGTPEPETGEESEAVHGTEQQLAMRLPPIANIKPKPKPLRQRIVPPPTVATSKLAKIRDNVNNFFDELGDIARELKDVQEELVRKDKKIEKLEVENDGLEQRVILFEKREQVIRFLQSSECDLRVLERFLEVIKEIQEV</sequence>
<feature type="coiled-coil region" evidence="1">
    <location>
        <begin position="83"/>
        <end position="124"/>
    </location>
</feature>
<evidence type="ECO:0000313" key="3">
    <source>
        <dbReference type="EMBL" id="KAK7045845.1"/>
    </source>
</evidence>
<accession>A0AAW0D2H5</accession>
<comment type="caution">
    <text evidence="3">The sequence shown here is derived from an EMBL/GenBank/DDBJ whole genome shotgun (WGS) entry which is preliminary data.</text>
</comment>
<feature type="compositionally biased region" description="Basic and acidic residues" evidence="2">
    <location>
        <begin position="9"/>
        <end position="19"/>
    </location>
</feature>
<evidence type="ECO:0000256" key="1">
    <source>
        <dbReference type="SAM" id="Coils"/>
    </source>
</evidence>
<dbReference type="Proteomes" id="UP001383192">
    <property type="component" value="Unassembled WGS sequence"/>
</dbReference>
<protein>
    <submittedName>
        <fullName evidence="3">Uncharacterized protein</fullName>
    </submittedName>
</protein>
<dbReference type="EMBL" id="JAYKXP010000023">
    <property type="protein sequence ID" value="KAK7045845.1"/>
    <property type="molecule type" value="Genomic_DNA"/>
</dbReference>
<proteinExistence type="predicted"/>
<gene>
    <name evidence="3" type="ORF">VNI00_007261</name>
</gene>
<organism evidence="3 4">
    <name type="scientific">Paramarasmius palmivorus</name>
    <dbReference type="NCBI Taxonomy" id="297713"/>
    <lineage>
        <taxon>Eukaryota</taxon>
        <taxon>Fungi</taxon>
        <taxon>Dikarya</taxon>
        <taxon>Basidiomycota</taxon>
        <taxon>Agaricomycotina</taxon>
        <taxon>Agaricomycetes</taxon>
        <taxon>Agaricomycetidae</taxon>
        <taxon>Agaricales</taxon>
        <taxon>Marasmiineae</taxon>
        <taxon>Marasmiaceae</taxon>
        <taxon>Paramarasmius</taxon>
    </lineage>
</organism>
<evidence type="ECO:0000313" key="4">
    <source>
        <dbReference type="Proteomes" id="UP001383192"/>
    </source>
</evidence>
<reference evidence="3 4" key="1">
    <citation type="submission" date="2024-01" db="EMBL/GenBank/DDBJ databases">
        <title>A draft genome for a cacao thread blight-causing isolate of Paramarasmius palmivorus.</title>
        <authorList>
            <person name="Baruah I.K."/>
            <person name="Bukari Y."/>
            <person name="Amoako-Attah I."/>
            <person name="Meinhardt L.W."/>
            <person name="Bailey B.A."/>
            <person name="Cohen S.P."/>
        </authorList>
    </citation>
    <scope>NUCLEOTIDE SEQUENCE [LARGE SCALE GENOMIC DNA]</scope>
    <source>
        <strain evidence="3 4">GH-12</strain>
    </source>
</reference>
<keyword evidence="1" id="KW-0175">Coiled coil</keyword>
<dbReference type="SUPFAM" id="SSF57997">
    <property type="entry name" value="Tropomyosin"/>
    <property type="match status" value="1"/>
</dbReference>
<keyword evidence="4" id="KW-1185">Reference proteome</keyword>